<dbReference type="AlphaFoldDB" id="A0A1Y1VL09"/>
<gene>
    <name evidence="2" type="ORF">BCR36DRAFT_366336</name>
</gene>
<dbReference type="Proteomes" id="UP000193719">
    <property type="component" value="Unassembled WGS sequence"/>
</dbReference>
<feature type="region of interest" description="Disordered" evidence="1">
    <location>
        <begin position="1"/>
        <end position="27"/>
    </location>
</feature>
<evidence type="ECO:0000313" key="2">
    <source>
        <dbReference type="EMBL" id="ORX59150.1"/>
    </source>
</evidence>
<evidence type="ECO:0000313" key="3">
    <source>
        <dbReference type="Proteomes" id="UP000193719"/>
    </source>
</evidence>
<organism evidence="2 3">
    <name type="scientific">Piromyces finnis</name>
    <dbReference type="NCBI Taxonomy" id="1754191"/>
    <lineage>
        <taxon>Eukaryota</taxon>
        <taxon>Fungi</taxon>
        <taxon>Fungi incertae sedis</taxon>
        <taxon>Chytridiomycota</taxon>
        <taxon>Chytridiomycota incertae sedis</taxon>
        <taxon>Neocallimastigomycetes</taxon>
        <taxon>Neocallimastigales</taxon>
        <taxon>Neocallimastigaceae</taxon>
        <taxon>Piromyces</taxon>
    </lineage>
</organism>
<comment type="caution">
    <text evidence="2">The sequence shown here is derived from an EMBL/GenBank/DDBJ whole genome shotgun (WGS) entry which is preliminary data.</text>
</comment>
<name>A0A1Y1VL09_9FUNG</name>
<accession>A0A1Y1VL09</accession>
<evidence type="ECO:0000256" key="1">
    <source>
        <dbReference type="SAM" id="MobiDB-lite"/>
    </source>
</evidence>
<keyword evidence="3" id="KW-1185">Reference proteome</keyword>
<proteinExistence type="predicted"/>
<protein>
    <submittedName>
        <fullName evidence="2">Uncharacterized protein</fullName>
    </submittedName>
</protein>
<reference evidence="2 3" key="2">
    <citation type="submission" date="2016-08" db="EMBL/GenBank/DDBJ databases">
        <title>Pervasive Adenine N6-methylation of Active Genes in Fungi.</title>
        <authorList>
            <consortium name="DOE Joint Genome Institute"/>
            <person name="Mondo S.J."/>
            <person name="Dannebaum R.O."/>
            <person name="Kuo R.C."/>
            <person name="Labutti K."/>
            <person name="Haridas S."/>
            <person name="Kuo A."/>
            <person name="Salamov A."/>
            <person name="Ahrendt S.R."/>
            <person name="Lipzen A."/>
            <person name="Sullivan W."/>
            <person name="Andreopoulos W.B."/>
            <person name="Clum A."/>
            <person name="Lindquist E."/>
            <person name="Daum C."/>
            <person name="Ramamoorthy G.K."/>
            <person name="Gryganskyi A."/>
            <person name="Culley D."/>
            <person name="Magnuson J.K."/>
            <person name="James T.Y."/>
            <person name="O'Malley M.A."/>
            <person name="Stajich J.E."/>
            <person name="Spatafora J.W."/>
            <person name="Visel A."/>
            <person name="Grigoriev I.V."/>
        </authorList>
    </citation>
    <scope>NUCLEOTIDE SEQUENCE [LARGE SCALE GENOMIC DNA]</scope>
    <source>
        <strain evidence="3">finn</strain>
    </source>
</reference>
<dbReference type="EMBL" id="MCFH01000003">
    <property type="protein sequence ID" value="ORX59150.1"/>
    <property type="molecule type" value="Genomic_DNA"/>
</dbReference>
<reference evidence="2 3" key="1">
    <citation type="submission" date="2016-08" db="EMBL/GenBank/DDBJ databases">
        <title>Genomes of anaerobic fungi encode conserved fungal cellulosomes for biomass hydrolysis.</title>
        <authorList>
            <consortium name="DOE Joint Genome Institute"/>
            <person name="Haitjema C.H."/>
            <person name="Gilmore S.P."/>
            <person name="Henske J.K."/>
            <person name="Solomon K.V."/>
            <person name="De Groot R."/>
            <person name="Kuo A."/>
            <person name="Mondo S.J."/>
            <person name="Salamov A.A."/>
            <person name="Labutti K."/>
            <person name="Zhao Z."/>
            <person name="Chiniquy J."/>
            <person name="Barry K."/>
            <person name="Brewer H.M."/>
            <person name="Purvine S.O."/>
            <person name="Wright A.T."/>
            <person name="Boxma B."/>
            <person name="Van Alen T."/>
            <person name="Hackstein J.H."/>
            <person name="Baker S.E."/>
            <person name="Grigoriev I.V."/>
            <person name="O'Malley M.A."/>
        </authorList>
    </citation>
    <scope>NUCLEOTIDE SEQUENCE [LARGE SCALE GENOMIC DNA]</scope>
    <source>
        <strain evidence="3">finn</strain>
    </source>
</reference>
<sequence>MDSEYPELTNVVSPNYEDSDYDDDLYDHPRYKKRINRRRHLESSTSVNKPIEEYQFNENFPGVNINAPIKINRINPTRKSSIHQIITDESSIYKTNSMYNEENNKKDVNPMLDKMIINDNDKKENIIDNEDKIENKNVLITNSSDLKIKKRITPTLITPSNYISLTQENK</sequence>